<evidence type="ECO:0000256" key="1">
    <source>
        <dbReference type="SAM" id="Phobius"/>
    </source>
</evidence>
<dbReference type="EMBL" id="PFMR01000001">
    <property type="protein sequence ID" value="PIZ18327.1"/>
    <property type="molecule type" value="Genomic_DNA"/>
</dbReference>
<evidence type="ECO:0000313" key="3">
    <source>
        <dbReference type="Proteomes" id="UP000229307"/>
    </source>
</evidence>
<evidence type="ECO:0000313" key="2">
    <source>
        <dbReference type="EMBL" id="PIZ18327.1"/>
    </source>
</evidence>
<reference evidence="3" key="1">
    <citation type="submission" date="2017-09" db="EMBL/GenBank/DDBJ databases">
        <title>Depth-based differentiation of microbial function through sediment-hosted aquifers and enrichment of novel symbionts in the deep terrestrial subsurface.</title>
        <authorList>
            <person name="Probst A.J."/>
            <person name="Ladd B."/>
            <person name="Jarett J.K."/>
            <person name="Geller-Mcgrath D.E."/>
            <person name="Sieber C.M.K."/>
            <person name="Emerson J.B."/>
            <person name="Anantharaman K."/>
            <person name="Thomas B.C."/>
            <person name="Malmstrom R."/>
            <person name="Stieglmeier M."/>
            <person name="Klingl A."/>
            <person name="Woyke T."/>
            <person name="Ryan C.M."/>
            <person name="Banfield J.F."/>
        </authorList>
    </citation>
    <scope>NUCLEOTIDE SEQUENCE [LARGE SCALE GENOMIC DNA]</scope>
</reference>
<comment type="caution">
    <text evidence="2">The sequence shown here is derived from an EMBL/GenBank/DDBJ whole genome shotgun (WGS) entry which is preliminary data.</text>
</comment>
<dbReference type="AlphaFoldDB" id="A0A2M7SFL2"/>
<organism evidence="2 3">
    <name type="scientific">Candidatus Desantisbacteria bacterium CG_4_10_14_0_8_um_filter_48_22</name>
    <dbReference type="NCBI Taxonomy" id="1974543"/>
    <lineage>
        <taxon>Bacteria</taxon>
        <taxon>Candidatus Desantisiibacteriota</taxon>
    </lineage>
</organism>
<proteinExistence type="predicted"/>
<protein>
    <submittedName>
        <fullName evidence="2">Uncharacterized protein</fullName>
    </submittedName>
</protein>
<keyword evidence="1" id="KW-0812">Transmembrane</keyword>
<accession>A0A2M7SFL2</accession>
<gene>
    <name evidence="2" type="ORF">COY52_00015</name>
</gene>
<name>A0A2M7SFL2_9BACT</name>
<sequence length="264" mass="29327">MVFNTEKSNLKISLSAEGAIKDWVKFYKLEDAKNAVSEVEIKASSNLKVNAIIQVSSSVPNGEYKGLISATSKPNTTASTTDSQVFLSQKIDRPVAITVSDNQILKFDVSVIPKDYDLAKDEPLSIRIIYDNQGNIDISPQMQMKIKKDDQTISNVIYPYPENTDPVKPNQRYEINPIILQTAGYAPGQYTAEFNFLINNESKLAKKFSFSSGIYDNIKVLGIFKSFNMANLFSFPALTGLTIIIGIMAVISTIKYLKLKASQK</sequence>
<keyword evidence="1" id="KW-1133">Transmembrane helix</keyword>
<dbReference type="Proteomes" id="UP000229307">
    <property type="component" value="Unassembled WGS sequence"/>
</dbReference>
<feature type="transmembrane region" description="Helical" evidence="1">
    <location>
        <begin position="233"/>
        <end position="257"/>
    </location>
</feature>
<keyword evidence="1" id="KW-0472">Membrane</keyword>